<dbReference type="InterPro" id="IPR008271">
    <property type="entry name" value="Ser/Thr_kinase_AS"/>
</dbReference>
<dbReference type="Gene3D" id="3.30.200.20">
    <property type="entry name" value="Phosphorylase Kinase, domain 1"/>
    <property type="match status" value="1"/>
</dbReference>
<keyword evidence="3" id="KW-0418">Kinase</keyword>
<dbReference type="EMBL" id="KN831783">
    <property type="protein sequence ID" value="KIM40239.1"/>
    <property type="molecule type" value="Genomic_DNA"/>
</dbReference>
<dbReference type="GO" id="GO:0004672">
    <property type="term" value="F:protein kinase activity"/>
    <property type="evidence" value="ECO:0007669"/>
    <property type="project" value="InterPro"/>
</dbReference>
<feature type="compositionally biased region" description="Low complexity" evidence="7">
    <location>
        <begin position="303"/>
        <end position="317"/>
    </location>
</feature>
<evidence type="ECO:0000256" key="4">
    <source>
        <dbReference type="ARBA" id="ARBA00022840"/>
    </source>
</evidence>
<reference evidence="10" key="2">
    <citation type="submission" date="2015-01" db="EMBL/GenBank/DDBJ databases">
        <title>Evolutionary Origins and Diversification of the Mycorrhizal Mutualists.</title>
        <authorList>
            <consortium name="DOE Joint Genome Institute"/>
            <consortium name="Mycorrhizal Genomics Consortium"/>
            <person name="Kohler A."/>
            <person name="Kuo A."/>
            <person name="Nagy L.G."/>
            <person name="Floudas D."/>
            <person name="Copeland A."/>
            <person name="Barry K.W."/>
            <person name="Cichocki N."/>
            <person name="Veneault-Fourrey C."/>
            <person name="LaButti K."/>
            <person name="Lindquist E.A."/>
            <person name="Lipzen A."/>
            <person name="Lundell T."/>
            <person name="Morin E."/>
            <person name="Murat C."/>
            <person name="Riley R."/>
            <person name="Ohm R."/>
            <person name="Sun H."/>
            <person name="Tunlid A."/>
            <person name="Henrissat B."/>
            <person name="Grigoriev I.V."/>
            <person name="Hibbett D.S."/>
            <person name="Martin F."/>
        </authorList>
    </citation>
    <scope>NUCLEOTIDE SEQUENCE [LARGE SCALE GENOMIC DNA]</scope>
    <source>
        <strain evidence="10">h7</strain>
    </source>
</reference>
<evidence type="ECO:0000256" key="1">
    <source>
        <dbReference type="ARBA" id="ARBA00022679"/>
    </source>
</evidence>
<feature type="binding site" evidence="6">
    <location>
        <position position="840"/>
    </location>
    <ligand>
        <name>ATP</name>
        <dbReference type="ChEBI" id="CHEBI:30616"/>
    </ligand>
</feature>
<dbReference type="GO" id="GO:0005634">
    <property type="term" value="C:nucleus"/>
    <property type="evidence" value="ECO:0007669"/>
    <property type="project" value="TreeGrafter"/>
</dbReference>
<dbReference type="Gene3D" id="1.10.510.10">
    <property type="entry name" value="Transferase(Phosphotransferase) domain 1"/>
    <property type="match status" value="1"/>
</dbReference>
<dbReference type="PANTHER" id="PTHR11042">
    <property type="entry name" value="EUKARYOTIC TRANSLATION INITIATION FACTOR 2-ALPHA KINASE EIF2-ALPHA KINASE -RELATED"/>
    <property type="match status" value="1"/>
</dbReference>
<dbReference type="InterPro" id="IPR000719">
    <property type="entry name" value="Prot_kinase_dom"/>
</dbReference>
<dbReference type="Proteomes" id="UP000053424">
    <property type="component" value="Unassembled WGS sequence"/>
</dbReference>
<evidence type="ECO:0000256" key="5">
    <source>
        <dbReference type="ARBA" id="ARBA00037982"/>
    </source>
</evidence>
<dbReference type="GO" id="GO:0005524">
    <property type="term" value="F:ATP binding"/>
    <property type="evidence" value="ECO:0007669"/>
    <property type="project" value="UniProtKB-UniRule"/>
</dbReference>
<feature type="compositionally biased region" description="Polar residues" evidence="7">
    <location>
        <begin position="405"/>
        <end position="424"/>
    </location>
</feature>
<dbReference type="InterPro" id="IPR050339">
    <property type="entry name" value="CC_SR_Kinase"/>
</dbReference>
<feature type="region of interest" description="Disordered" evidence="7">
    <location>
        <begin position="363"/>
        <end position="436"/>
    </location>
</feature>
<sequence>MSLSPKYTPPRSRPLFPITNDRSYNPPALAHSANPFYSTMPQPITADDDDGSIFLSSSGSFTPFFTTSTSQPLLTPVKQTHRVSNRSPLSSKPPIAYAVPSAALTSAARVGVGTKRKSTPHATPSNLTPLKIDHFNESSGFDRLAPLPAPKFLARTPYSKAETDAYLKRQTATLTRLRLSDHTLHDDDDEFVGAAYDSGCEMDEEESANALFLHKPRVSAKPSHIPKPLVLQPPAKGKEKEEVAEAISPGGHVTKRRARTRPLSAELLEQSNKYQQSPTKSGIPRNNRPRHSGPVAFPATAHRGASPASSSSEAGSPRPRRRISGEPTFVRPHAGHNPVYPPRPPLSRIENVSAATLFFGASIPATTRSRNNTDRPPSPSAPIPRQPTLQPKLANRHSYAGPGSSGAQLHAWQTLQDRSLSPDSSPFPVPGGLRRDSKEMDDEEMFFAGEGSSSFVLSVTRNTPSPSAKPALPMKYKHRESLLVSDDDEMHSTGSSIGGEFLDIMPKASTSVSSIGSEDGLVTPGVAPEGFSGWPSTSIFVNGADDSTHPYGHEPVDVDAFIMKTLAAASKGSNMPKKIPGTPVKKVRMSYFGNERPWQSAVASKVGLKEDCEFNKTKKVPRKSMPAAFPMAGGVKATRLFQKTDTDTEEEDEYSPSTRKFKYDGLGLGQPPPAGGSKNGPSAIPRNRWLMRRSSSGAFSSGSESTSLASTPTRGKGIDWQLPKPRIPLRPSPSCDTLNKGSSRSTSGSSTNSSIATLNSPTNRKPAVLSTVPGSGPRHLVPKPCINARRSSVPFTEEEQPGRFERDFVEIEEVGSGEFGKVIKVQSKSGDNEALYAIKKSKPFEGAKHRLRLREEVDILKHLSQASLTQYVDGRHPNVLAYIDSWEEDEALFIRTELCESGNLARFLWEYGRVFPRLDEARVWKIIVDLSNGLRFIHDSGVIHLDLKPSNVFVTKEGRFKIGDFGMASLWPRSIDTASTSSSSGGGFEREGDKLYLAPEVLQGCYGEAADVFSFGMTILETASNIVVPDQGEGWHRLRREDFSQVDLDGDSPELVELIQNMMRTDPDKRLTMVQVCAHPVVRRAREKMEMLHAELKREGRSTWGASPLASVGSGFLQDILGTMDVDR</sequence>
<evidence type="ECO:0000313" key="9">
    <source>
        <dbReference type="EMBL" id="KIM40239.1"/>
    </source>
</evidence>
<dbReference type="PROSITE" id="PS00108">
    <property type="entry name" value="PROTEIN_KINASE_ST"/>
    <property type="match status" value="1"/>
</dbReference>
<feature type="region of interest" description="Disordered" evidence="7">
    <location>
        <begin position="1"/>
        <end position="30"/>
    </location>
</feature>
<dbReference type="STRING" id="686832.A0A0C3C7P3"/>
<keyword evidence="1" id="KW-0808">Transferase</keyword>
<name>A0A0C3C7P3_HEBCY</name>
<proteinExistence type="inferred from homology"/>
<protein>
    <recommendedName>
        <fullName evidence="8">Protein kinase domain-containing protein</fullName>
    </recommendedName>
</protein>
<feature type="region of interest" description="Disordered" evidence="7">
    <location>
        <begin position="219"/>
        <end position="345"/>
    </location>
</feature>
<dbReference type="PROSITE" id="PS50011">
    <property type="entry name" value="PROTEIN_KINASE_DOM"/>
    <property type="match status" value="1"/>
</dbReference>
<evidence type="ECO:0000256" key="3">
    <source>
        <dbReference type="ARBA" id="ARBA00022777"/>
    </source>
</evidence>
<dbReference type="OrthoDB" id="5337378at2759"/>
<dbReference type="SUPFAM" id="SSF56112">
    <property type="entry name" value="Protein kinase-like (PK-like)"/>
    <property type="match status" value="1"/>
</dbReference>
<reference evidence="9 10" key="1">
    <citation type="submission" date="2014-04" db="EMBL/GenBank/DDBJ databases">
        <authorList>
            <consortium name="DOE Joint Genome Institute"/>
            <person name="Kuo A."/>
            <person name="Gay G."/>
            <person name="Dore J."/>
            <person name="Kohler A."/>
            <person name="Nagy L.G."/>
            <person name="Floudas D."/>
            <person name="Copeland A."/>
            <person name="Barry K.W."/>
            <person name="Cichocki N."/>
            <person name="Veneault-Fourrey C."/>
            <person name="LaButti K."/>
            <person name="Lindquist E.A."/>
            <person name="Lipzen A."/>
            <person name="Lundell T."/>
            <person name="Morin E."/>
            <person name="Murat C."/>
            <person name="Sun H."/>
            <person name="Tunlid A."/>
            <person name="Henrissat B."/>
            <person name="Grigoriev I.V."/>
            <person name="Hibbett D.S."/>
            <person name="Martin F."/>
            <person name="Nordberg H.P."/>
            <person name="Cantor M.N."/>
            <person name="Hua S.X."/>
        </authorList>
    </citation>
    <scope>NUCLEOTIDE SEQUENCE [LARGE SCALE GENOMIC DNA]</scope>
    <source>
        <strain evidence="10">h7</strain>
    </source>
</reference>
<gene>
    <name evidence="9" type="ORF">M413DRAFT_446412</name>
</gene>
<dbReference type="AlphaFoldDB" id="A0A0C3C7P3"/>
<dbReference type="PROSITE" id="PS00107">
    <property type="entry name" value="PROTEIN_KINASE_ATP"/>
    <property type="match status" value="1"/>
</dbReference>
<dbReference type="InterPro" id="IPR017441">
    <property type="entry name" value="Protein_kinase_ATP_BS"/>
</dbReference>
<feature type="compositionally biased region" description="Polar residues" evidence="7">
    <location>
        <begin position="269"/>
        <end position="280"/>
    </location>
</feature>
<feature type="compositionally biased region" description="Low complexity" evidence="7">
    <location>
        <begin position="741"/>
        <end position="754"/>
    </location>
</feature>
<evidence type="ECO:0000313" key="10">
    <source>
        <dbReference type="Proteomes" id="UP000053424"/>
    </source>
</evidence>
<keyword evidence="10" id="KW-1185">Reference proteome</keyword>
<accession>A0A0C3C7P3</accession>
<feature type="domain" description="Protein kinase" evidence="8">
    <location>
        <begin position="808"/>
        <end position="1082"/>
    </location>
</feature>
<dbReference type="PANTHER" id="PTHR11042:SF189">
    <property type="entry name" value="PROTEIN KINASE DOMAIN-CONTAINING PROTEIN"/>
    <property type="match status" value="1"/>
</dbReference>
<dbReference type="HOGENOM" id="CLU_010670_0_0_1"/>
<evidence type="ECO:0000259" key="8">
    <source>
        <dbReference type="PROSITE" id="PS50011"/>
    </source>
</evidence>
<dbReference type="InterPro" id="IPR011009">
    <property type="entry name" value="Kinase-like_dom_sf"/>
</dbReference>
<comment type="similarity">
    <text evidence="5">Belongs to the protein kinase superfamily. Ser/Thr protein kinase family. GCN2 subfamily.</text>
</comment>
<evidence type="ECO:0000256" key="2">
    <source>
        <dbReference type="ARBA" id="ARBA00022741"/>
    </source>
</evidence>
<feature type="region of interest" description="Disordered" evidence="7">
    <location>
        <begin position="636"/>
        <end position="782"/>
    </location>
</feature>
<keyword evidence="2 6" id="KW-0547">Nucleotide-binding</keyword>
<dbReference type="SMART" id="SM00220">
    <property type="entry name" value="S_TKc"/>
    <property type="match status" value="1"/>
</dbReference>
<dbReference type="GO" id="GO:0005737">
    <property type="term" value="C:cytoplasm"/>
    <property type="evidence" value="ECO:0007669"/>
    <property type="project" value="TreeGrafter"/>
</dbReference>
<feature type="compositionally biased region" description="Low complexity" evidence="7">
    <location>
        <begin position="694"/>
        <end position="711"/>
    </location>
</feature>
<keyword evidence="4 6" id="KW-0067">ATP-binding</keyword>
<dbReference type="Pfam" id="PF00069">
    <property type="entry name" value="Pkinase"/>
    <property type="match status" value="1"/>
</dbReference>
<organism evidence="9 10">
    <name type="scientific">Hebeloma cylindrosporum</name>
    <dbReference type="NCBI Taxonomy" id="76867"/>
    <lineage>
        <taxon>Eukaryota</taxon>
        <taxon>Fungi</taxon>
        <taxon>Dikarya</taxon>
        <taxon>Basidiomycota</taxon>
        <taxon>Agaricomycotina</taxon>
        <taxon>Agaricomycetes</taxon>
        <taxon>Agaricomycetidae</taxon>
        <taxon>Agaricales</taxon>
        <taxon>Agaricineae</taxon>
        <taxon>Hymenogastraceae</taxon>
        <taxon>Hebeloma</taxon>
    </lineage>
</organism>
<evidence type="ECO:0000256" key="6">
    <source>
        <dbReference type="PROSITE-ProRule" id="PRU10141"/>
    </source>
</evidence>
<feature type="compositionally biased region" description="Pro residues" evidence="7">
    <location>
        <begin position="376"/>
        <end position="385"/>
    </location>
</feature>
<evidence type="ECO:0000256" key="7">
    <source>
        <dbReference type="SAM" id="MobiDB-lite"/>
    </source>
</evidence>